<dbReference type="InterPro" id="IPR001387">
    <property type="entry name" value="Cro/C1-type_HTH"/>
</dbReference>
<dbReference type="InterPro" id="IPR010982">
    <property type="entry name" value="Lambda_DNA-bd_dom_sf"/>
</dbReference>
<dbReference type="Proteomes" id="UP000254208">
    <property type="component" value="Unassembled WGS sequence"/>
</dbReference>
<dbReference type="AlphaFoldDB" id="A0A2U9L4F8"/>
<name>A0A2U9L4F8_PRORE</name>
<organism evidence="3 6">
    <name type="scientific">Providencia rettgeri</name>
    <dbReference type="NCBI Taxonomy" id="587"/>
    <lineage>
        <taxon>Bacteria</taxon>
        <taxon>Pseudomonadati</taxon>
        <taxon>Pseudomonadota</taxon>
        <taxon>Gammaproteobacteria</taxon>
        <taxon>Enterobacterales</taxon>
        <taxon>Morganellaceae</taxon>
        <taxon>Providencia</taxon>
    </lineage>
</organism>
<gene>
    <name evidence="4" type="primary">pezA_2</name>
    <name evidence="4" type="ORF">NCTC11801_04176</name>
    <name evidence="3" type="ORF">QDQ51_12160</name>
</gene>
<evidence type="ECO:0000313" key="6">
    <source>
        <dbReference type="Proteomes" id="UP001162044"/>
    </source>
</evidence>
<protein>
    <submittedName>
        <fullName evidence="4">Antitoxin PezA</fullName>
    </submittedName>
    <submittedName>
        <fullName evidence="3">Helix-turn-helix transcriptional regulator</fullName>
    </submittedName>
</protein>
<dbReference type="OrthoDB" id="5683219at2"/>
<dbReference type="EMBL" id="JARVQW010000005">
    <property type="protein sequence ID" value="MDH2306166.1"/>
    <property type="molecule type" value="Genomic_DNA"/>
</dbReference>
<dbReference type="RefSeq" id="WP_109912759.1">
    <property type="nucleotide sequence ID" value="NZ_ABEXOA020000238.1"/>
</dbReference>
<dbReference type="Gene3D" id="1.10.260.40">
    <property type="entry name" value="lambda repressor-like DNA-binding domains"/>
    <property type="match status" value="1"/>
</dbReference>
<dbReference type="SMART" id="SM00530">
    <property type="entry name" value="HTH_XRE"/>
    <property type="match status" value="1"/>
</dbReference>
<evidence type="ECO:0000313" key="3">
    <source>
        <dbReference type="EMBL" id="MDH2306166.1"/>
    </source>
</evidence>
<evidence type="ECO:0000313" key="4">
    <source>
        <dbReference type="EMBL" id="SUC33168.1"/>
    </source>
</evidence>
<reference evidence="3" key="3">
    <citation type="submission" date="2023-10" db="EMBL/GenBank/DDBJ databases">
        <title>Analysis of Resistance Genes of Carbapenem-resistant Providencia rettgeri.</title>
        <authorList>
            <person name="Liu M."/>
        </authorList>
    </citation>
    <scope>NUCLEOTIDE SEQUENCE</scope>
    <source>
        <strain evidence="3">QITACRE101</strain>
    </source>
</reference>
<dbReference type="PANTHER" id="PTHR46558">
    <property type="entry name" value="TRACRIPTIONAL REGULATORY PROTEIN-RELATED-RELATED"/>
    <property type="match status" value="1"/>
</dbReference>
<proteinExistence type="predicted"/>
<dbReference type="Pfam" id="PF01381">
    <property type="entry name" value="HTH_3"/>
    <property type="match status" value="1"/>
</dbReference>
<dbReference type="PANTHER" id="PTHR46558:SF11">
    <property type="entry name" value="HTH-TYPE TRANSCRIPTIONAL REGULATOR XRE"/>
    <property type="match status" value="1"/>
</dbReference>
<dbReference type="CDD" id="cd00093">
    <property type="entry name" value="HTH_XRE"/>
    <property type="match status" value="1"/>
</dbReference>
<feature type="domain" description="HTH cro/C1-type" evidence="2">
    <location>
        <begin position="30"/>
        <end position="84"/>
    </location>
</feature>
<evidence type="ECO:0000259" key="2">
    <source>
        <dbReference type="PROSITE" id="PS50943"/>
    </source>
</evidence>
<evidence type="ECO:0000256" key="1">
    <source>
        <dbReference type="ARBA" id="ARBA00023125"/>
    </source>
</evidence>
<dbReference type="PROSITE" id="PS50943">
    <property type="entry name" value="HTH_CROC1"/>
    <property type="match status" value="1"/>
</dbReference>
<dbReference type="GO" id="GO:0003677">
    <property type="term" value="F:DNA binding"/>
    <property type="evidence" value="ECO:0007669"/>
    <property type="project" value="UniProtKB-KW"/>
</dbReference>
<dbReference type="SUPFAM" id="SSF47413">
    <property type="entry name" value="lambda repressor-like DNA-binding domains"/>
    <property type="match status" value="1"/>
</dbReference>
<accession>A0A2U9L4F8</accession>
<reference evidence="3" key="2">
    <citation type="submission" date="2023-04" db="EMBL/GenBank/DDBJ databases">
        <authorList>
            <person name="Li W."/>
        </authorList>
    </citation>
    <scope>NUCLEOTIDE SEQUENCE</scope>
    <source>
        <strain evidence="3">QITACRE101</strain>
    </source>
</reference>
<keyword evidence="1" id="KW-0238">DNA-binding</keyword>
<reference evidence="4 5" key="1">
    <citation type="submission" date="2018-06" db="EMBL/GenBank/DDBJ databases">
        <authorList>
            <consortium name="Pathogen Informatics"/>
            <person name="Doyle S."/>
        </authorList>
    </citation>
    <scope>NUCLEOTIDE SEQUENCE [LARGE SCALE GENOMIC DNA]</scope>
    <source>
        <strain evidence="4 5">NCTC11801</strain>
    </source>
</reference>
<dbReference type="GeneID" id="93674755"/>
<dbReference type="Proteomes" id="UP001162044">
    <property type="component" value="Unassembled WGS sequence"/>
</dbReference>
<sequence>MKDSIFTCLTVLENKKNITHIVAKNIGKKIKLLRSEYQLSGSDLARIIGISQQQLSRYENGLSDISTSKIMLISVYFKVDVCYFFKKD</sequence>
<evidence type="ECO:0000313" key="5">
    <source>
        <dbReference type="Proteomes" id="UP000254208"/>
    </source>
</evidence>
<dbReference type="EMBL" id="UGTZ01000001">
    <property type="protein sequence ID" value="SUC33168.1"/>
    <property type="molecule type" value="Genomic_DNA"/>
</dbReference>